<dbReference type="EMBL" id="MT144588">
    <property type="protein sequence ID" value="QJH93453.1"/>
    <property type="molecule type" value="Genomic_DNA"/>
</dbReference>
<evidence type="ECO:0000313" key="2">
    <source>
        <dbReference type="EMBL" id="QJH93453.1"/>
    </source>
</evidence>
<name>A0A6H1Z9C6_9ZZZZ</name>
<protein>
    <submittedName>
        <fullName evidence="1">Putative tail protein</fullName>
    </submittedName>
</protein>
<accession>A0A6H1Z9C6</accession>
<proteinExistence type="predicted"/>
<dbReference type="AlphaFoldDB" id="A0A6H1Z9C6"/>
<reference evidence="1" key="1">
    <citation type="submission" date="2020-03" db="EMBL/GenBank/DDBJ databases">
        <title>The deep terrestrial virosphere.</title>
        <authorList>
            <person name="Holmfeldt K."/>
            <person name="Nilsson E."/>
            <person name="Simone D."/>
            <person name="Lopez-Fernandez M."/>
            <person name="Wu X."/>
            <person name="de Brujin I."/>
            <person name="Lundin D."/>
            <person name="Andersson A."/>
            <person name="Bertilsson S."/>
            <person name="Dopson M."/>
        </authorList>
    </citation>
    <scope>NUCLEOTIDE SEQUENCE</scope>
    <source>
        <strain evidence="1">TM448A00064</strain>
        <strain evidence="2">TM448B00061</strain>
    </source>
</reference>
<organism evidence="1">
    <name type="scientific">viral metagenome</name>
    <dbReference type="NCBI Taxonomy" id="1070528"/>
    <lineage>
        <taxon>unclassified sequences</taxon>
        <taxon>metagenomes</taxon>
        <taxon>organismal metagenomes</taxon>
    </lineage>
</organism>
<sequence length="764" mass="80549">MGTGRSRVEHQNVAPTARGVPAIDYDVMCVLGVAERGDAGAQVVTSWDDYKEKYGGFLLNYPMALQVYEFFRGGGQKAIVSRIMHWDVTGAPASAVKAAYTAQTAVGSPTYGTVTGTVAAPFALAHGDTILAAIDGVAAGPGTTATFIAVAATITNGIDGPWTLVHGSTIQFAIDGGATQVVTFDVSQFVDINNATAAEVAAVLNGQLSGCWAVAVGNKVKVTSDVLGTDSHVNLVESGVGPYGSDANGVLTFPVATADGSGDCADSSQVSLAEVKTWIEGDIVAGLTVSSSGAFLTIRTNTGGVAGSIQIEAASTADAKMGLDNALHAGLAGGAQNTLAIEALYYGTYGNSLSYNIQAATSGVAAEFNLLVYDAGTLVETHRNLTMDDTADRFAEKVVNLLSSRSSYIRVTDQDAPGTATDQRPNNTVAAQALAGGDDGLTSLATADYTGSAALQTGLHSFSTQRLGDALICPDDTSTTMQNAATAYCEDTKMGKMTFVPEAPYGSDSTAAGAHAQALTASESRTAVQWPWVKTANPDKAVYGSADTVELSPTGMFCGRKRRNSKEDEKKQMWVQPGNEIYGLLNNAVGLETEEVLEPTVQDTVTDLGVNPVVAGIRWTDNNYGVWVNDVQAGKRSGNFKSVGEIFGVAHLRKKFEGFLETRRTQGNTETERRAVQRAFEAELLIWTQNEVFETTDARTAFYVNADVKGVNLNNALVRENEEFKVLVAIATGRAMRFMKIMITRDQRTVESYIQQQMAAASIS</sequence>
<dbReference type="EMBL" id="MT143971">
    <property type="protein sequence ID" value="QJA43885.1"/>
    <property type="molecule type" value="Genomic_DNA"/>
</dbReference>
<evidence type="ECO:0000313" key="1">
    <source>
        <dbReference type="EMBL" id="QJA43885.1"/>
    </source>
</evidence>
<gene>
    <name evidence="1" type="ORF">TM448A00064_0064</name>
    <name evidence="2" type="ORF">TM448B00061_0073</name>
</gene>